<dbReference type="InterPro" id="IPR008965">
    <property type="entry name" value="CBM2/CBM3_carb-bd_dom_sf"/>
</dbReference>
<feature type="domain" description="CBM2" evidence="4">
    <location>
        <begin position="28"/>
        <end position="137"/>
    </location>
</feature>
<evidence type="ECO:0000256" key="1">
    <source>
        <dbReference type="ARBA" id="ARBA00005519"/>
    </source>
</evidence>
<dbReference type="GO" id="GO:0030247">
    <property type="term" value="F:polysaccharide binding"/>
    <property type="evidence" value="ECO:0007669"/>
    <property type="project" value="UniProtKB-UniRule"/>
</dbReference>
<keyword evidence="6" id="KW-1185">Reference proteome</keyword>
<dbReference type="SUPFAM" id="SSF49384">
    <property type="entry name" value="Carbohydrate-binding domain"/>
    <property type="match status" value="1"/>
</dbReference>
<feature type="compositionally biased region" description="Low complexity" evidence="3">
    <location>
        <begin position="140"/>
        <end position="177"/>
    </location>
</feature>
<dbReference type="InterPro" id="IPR002594">
    <property type="entry name" value="GH12"/>
</dbReference>
<name>A0A8J3K5R6_9ACTN</name>
<evidence type="ECO:0000313" key="5">
    <source>
        <dbReference type="EMBL" id="GIF97206.1"/>
    </source>
</evidence>
<dbReference type="RefSeq" id="WP_120315044.1">
    <property type="nucleotide sequence ID" value="NZ_BONH01000007.1"/>
</dbReference>
<dbReference type="PROSITE" id="PS51173">
    <property type="entry name" value="CBM2"/>
    <property type="match status" value="1"/>
</dbReference>
<comment type="caution">
    <text evidence="5">The sequence shown here is derived from an EMBL/GenBank/DDBJ whole genome shotgun (WGS) entry which is preliminary data.</text>
</comment>
<comment type="similarity">
    <text evidence="1 2">Belongs to the glycosyl hydrolase 12 (cellulase H) family.</text>
</comment>
<dbReference type="GO" id="GO:0000272">
    <property type="term" value="P:polysaccharide catabolic process"/>
    <property type="evidence" value="ECO:0007669"/>
    <property type="project" value="UniProtKB-KW"/>
</dbReference>
<evidence type="ECO:0000256" key="2">
    <source>
        <dbReference type="RuleBase" id="RU361163"/>
    </source>
</evidence>
<dbReference type="PANTHER" id="PTHR34002">
    <property type="entry name" value="BLR1656 PROTEIN"/>
    <property type="match status" value="1"/>
</dbReference>
<keyword evidence="2" id="KW-0624">Polysaccharide degradation</keyword>
<evidence type="ECO:0000259" key="4">
    <source>
        <dbReference type="PROSITE" id="PS51173"/>
    </source>
</evidence>
<feature type="region of interest" description="Disordered" evidence="3">
    <location>
        <begin position="138"/>
        <end position="181"/>
    </location>
</feature>
<sequence>MRRRTSAAVAVTAAVLAAVGTGVITALPSYAATGCRVVYTVSNQWPGGFGASVNVTNLGDPINGWTLVWSFAGGQQVTQYWSTALTQSGSQVTARNVDYNGSLGTGASTSFGFNGSWTGSNPVPTSFTLNGVACTGGVSGSPSPTRSITPSPSRSVTPSPSRSVTPSPSSGTPGVPSDAVWSASGQWDTWTNNGYTVYNNIWGSGAGSQTVWARSGTNWGVIANHPRTSGVKSYPHTVKGSVNRTVSSLSSMTSSFNVSVPGTGDYSTTYDIWANNWAYEVMLWLNWSGAVGPIAEQYDANGAVPAFRNVSLGGHTWNIYRGSNGANAVFSFLRTSNTNSGTIDIRAILNWLRTQGWWADVTVGEAQFGFEISGTSGSSAFTDNSFSIAWS</sequence>
<evidence type="ECO:0000313" key="6">
    <source>
        <dbReference type="Proteomes" id="UP000659904"/>
    </source>
</evidence>
<reference evidence="5 6" key="1">
    <citation type="submission" date="2021-01" db="EMBL/GenBank/DDBJ databases">
        <title>Whole genome shotgun sequence of Catellatospora citrea NBRC 14495.</title>
        <authorList>
            <person name="Komaki H."/>
            <person name="Tamura T."/>
        </authorList>
    </citation>
    <scope>NUCLEOTIDE SEQUENCE [LARGE SCALE GENOMIC DNA]</scope>
    <source>
        <strain evidence="5 6">NBRC 14495</strain>
    </source>
</reference>
<dbReference type="Proteomes" id="UP000659904">
    <property type="component" value="Unassembled WGS sequence"/>
</dbReference>
<dbReference type="SMART" id="SM00637">
    <property type="entry name" value="CBD_II"/>
    <property type="match status" value="1"/>
</dbReference>
<dbReference type="Gene3D" id="2.60.120.180">
    <property type="match status" value="1"/>
</dbReference>
<dbReference type="InterPro" id="IPR013320">
    <property type="entry name" value="ConA-like_dom_sf"/>
</dbReference>
<gene>
    <name evidence="5" type="ORF">Cci01nite_23000</name>
</gene>
<dbReference type="SUPFAM" id="SSF49899">
    <property type="entry name" value="Concanavalin A-like lectins/glucanases"/>
    <property type="match status" value="1"/>
</dbReference>
<dbReference type="Gene3D" id="2.60.40.290">
    <property type="match status" value="1"/>
</dbReference>
<evidence type="ECO:0000256" key="3">
    <source>
        <dbReference type="SAM" id="MobiDB-lite"/>
    </source>
</evidence>
<keyword evidence="2" id="KW-0119">Carbohydrate metabolism</keyword>
<dbReference type="EMBL" id="BONH01000007">
    <property type="protein sequence ID" value="GIF97206.1"/>
    <property type="molecule type" value="Genomic_DNA"/>
</dbReference>
<dbReference type="PROSITE" id="PS51257">
    <property type="entry name" value="PROKAR_LIPOPROTEIN"/>
    <property type="match status" value="1"/>
</dbReference>
<dbReference type="InterPro" id="IPR001919">
    <property type="entry name" value="CBD2"/>
</dbReference>
<dbReference type="GO" id="GO:0008810">
    <property type="term" value="F:cellulase activity"/>
    <property type="evidence" value="ECO:0007669"/>
    <property type="project" value="InterPro"/>
</dbReference>
<accession>A0A8J3K5R6</accession>
<dbReference type="InterPro" id="IPR013319">
    <property type="entry name" value="GH11/12"/>
</dbReference>
<dbReference type="AlphaFoldDB" id="A0A8J3K5R6"/>
<dbReference type="InterPro" id="IPR012291">
    <property type="entry name" value="CBM2_carb-bd_dom_sf"/>
</dbReference>
<dbReference type="PANTHER" id="PTHR34002:SF9">
    <property type="entry name" value="XYLOGLUCAN-SPECIFIC ENDO-BETA-1,4-GLUCANASE A"/>
    <property type="match status" value="1"/>
</dbReference>
<proteinExistence type="inferred from homology"/>
<keyword evidence="2" id="KW-0326">Glycosidase</keyword>
<keyword evidence="2" id="KW-0378">Hydrolase</keyword>
<dbReference type="Pfam" id="PF00553">
    <property type="entry name" value="CBM_2"/>
    <property type="match status" value="1"/>
</dbReference>
<protein>
    <recommendedName>
        <fullName evidence="4">CBM2 domain-containing protein</fullName>
    </recommendedName>
</protein>
<dbReference type="Pfam" id="PF01670">
    <property type="entry name" value="Glyco_hydro_12"/>
    <property type="match status" value="1"/>
</dbReference>
<organism evidence="5 6">
    <name type="scientific">Catellatospora citrea</name>
    <dbReference type="NCBI Taxonomy" id="53366"/>
    <lineage>
        <taxon>Bacteria</taxon>
        <taxon>Bacillati</taxon>
        <taxon>Actinomycetota</taxon>
        <taxon>Actinomycetes</taxon>
        <taxon>Micromonosporales</taxon>
        <taxon>Micromonosporaceae</taxon>
        <taxon>Catellatospora</taxon>
    </lineage>
</organism>